<dbReference type="CDD" id="cd00822">
    <property type="entry name" value="TopoII_Trans_DNA_gyrase"/>
    <property type="match status" value="1"/>
</dbReference>
<organism evidence="13 14">
    <name type="scientific">Alienimonas chondri</name>
    <dbReference type="NCBI Taxonomy" id="2681879"/>
    <lineage>
        <taxon>Bacteria</taxon>
        <taxon>Pseudomonadati</taxon>
        <taxon>Planctomycetota</taxon>
        <taxon>Planctomycetia</taxon>
        <taxon>Planctomycetales</taxon>
        <taxon>Planctomycetaceae</taxon>
        <taxon>Alienimonas</taxon>
    </lineage>
</organism>
<dbReference type="SUPFAM" id="SSF54211">
    <property type="entry name" value="Ribosomal protein S5 domain 2-like"/>
    <property type="match status" value="1"/>
</dbReference>
<evidence type="ECO:0000313" key="14">
    <source>
        <dbReference type="Proteomes" id="UP000609651"/>
    </source>
</evidence>
<evidence type="ECO:0000256" key="5">
    <source>
        <dbReference type="ARBA" id="ARBA00022723"/>
    </source>
</evidence>
<comment type="caution">
    <text evidence="13">The sequence shown here is derived from an EMBL/GenBank/DDBJ whole genome shotgun (WGS) entry which is preliminary data.</text>
</comment>
<dbReference type="NCBIfam" id="NF004189">
    <property type="entry name" value="PRK05644.1"/>
    <property type="match status" value="1"/>
</dbReference>
<sequence length="653" mass="71515">MSAAVATANRLTKSVKAAAPSSYGAADIEVLEGLEAVRRRPSMYIGGVDNRGLHHLLWEVVDNCVDEFLAGHTDKIEVVLDKDGQGASVRDWGRGIPVDDHPKYKRSALEVILTTLHAGGKFSDKNYARSGGLHGVGSSVVNALSSKMTAIVHRDGYEWVQHYKRGLPQAPVERTKEFRGSGTEIAFRPDPQIFKQTRLNPDIIKTHLEDISYIHAGLQIKFTDEAKKESVEFVQPDGIKAYLEKLCKEGKRRSVHDEPFTAEKDDGRIKVELALRWTEATDEQVRSYVNGIRTHAGGTHESGLRAGILKAVRNYMSTHEKTVKGVTVGPEDIREGVTCVLSAFHGDPMFQGQTKEKLNNPEMTAFVEGVVRPGVETWMNNNPSVADAVLGRIVLAARARAASRAAAADVRGKSSGKKRGPLPEKLLDCRGKDVEANELFLVEGDSAGGTAAMGRDGVTQAVLPLRGKILNTEGLSTGKVLKNAEVKSVVEALGAGIGAGFDESRLRYGRIILLMDADSDGYHISTLLLTFFFRHMPRLVQSGRLFLAQPPLYRISVGNTTEYAMDDAAKEALLAEIPASRKVEVLRFKGLGEMDSEQLRETTLDPETRTLLRVDVESQFEADNTFTQLLGKDAGERYRLIMESASLADDLDL</sequence>
<keyword evidence="14" id="KW-1185">Reference proteome</keyword>
<dbReference type="Gene3D" id="3.30.565.10">
    <property type="entry name" value="Histidine kinase-like ATPase, C-terminal domain"/>
    <property type="match status" value="1"/>
</dbReference>
<dbReference type="InterPro" id="IPR001241">
    <property type="entry name" value="Topo_IIA"/>
</dbReference>
<dbReference type="Pfam" id="PF00204">
    <property type="entry name" value="DNA_gyraseB"/>
    <property type="match status" value="1"/>
</dbReference>
<dbReference type="GO" id="GO:0003918">
    <property type="term" value="F:DNA topoisomerase type II (double strand cut, ATP-hydrolyzing) activity"/>
    <property type="evidence" value="ECO:0007669"/>
    <property type="project" value="UniProtKB-EC"/>
</dbReference>
<dbReference type="Pfam" id="PF01751">
    <property type="entry name" value="Toprim"/>
    <property type="match status" value="1"/>
</dbReference>
<dbReference type="PANTHER" id="PTHR45866">
    <property type="entry name" value="DNA GYRASE/TOPOISOMERASE SUBUNIT B"/>
    <property type="match status" value="1"/>
</dbReference>
<dbReference type="SUPFAM" id="SSF55874">
    <property type="entry name" value="ATPase domain of HSP90 chaperone/DNA topoisomerase II/histidine kinase"/>
    <property type="match status" value="1"/>
</dbReference>
<gene>
    <name evidence="13" type="primary">gyrB_2</name>
    <name evidence="13" type="ORF">LzC2_30620</name>
</gene>
<dbReference type="SMART" id="SM00387">
    <property type="entry name" value="HATPase_c"/>
    <property type="match status" value="1"/>
</dbReference>
<proteinExistence type="inferred from homology"/>
<dbReference type="InterPro" id="IPR003594">
    <property type="entry name" value="HATPase_dom"/>
</dbReference>
<evidence type="ECO:0000256" key="8">
    <source>
        <dbReference type="ARBA" id="ARBA00022842"/>
    </source>
</evidence>
<evidence type="ECO:0000256" key="6">
    <source>
        <dbReference type="ARBA" id="ARBA00022741"/>
    </source>
</evidence>
<evidence type="ECO:0000256" key="10">
    <source>
        <dbReference type="ARBA" id="ARBA00023125"/>
    </source>
</evidence>
<dbReference type="PROSITE" id="PS50880">
    <property type="entry name" value="TOPRIM"/>
    <property type="match status" value="1"/>
</dbReference>
<keyword evidence="7" id="KW-0067">ATP-binding</keyword>
<evidence type="ECO:0000256" key="4">
    <source>
        <dbReference type="ARBA" id="ARBA00012895"/>
    </source>
</evidence>
<evidence type="ECO:0000313" key="13">
    <source>
        <dbReference type="EMBL" id="NNJ26965.1"/>
    </source>
</evidence>
<comment type="catalytic activity">
    <reaction evidence="1">
        <text>ATP-dependent breakage, passage and rejoining of double-stranded DNA.</text>
        <dbReference type="EC" id="5.6.2.2"/>
    </reaction>
</comment>
<dbReference type="Pfam" id="PF00986">
    <property type="entry name" value="DNA_gyraseB_C"/>
    <property type="match status" value="1"/>
</dbReference>
<dbReference type="InterPro" id="IPR000565">
    <property type="entry name" value="Topo_IIA_B"/>
</dbReference>
<dbReference type="Gene3D" id="3.40.50.670">
    <property type="match status" value="1"/>
</dbReference>
<evidence type="ECO:0000256" key="2">
    <source>
        <dbReference type="ARBA" id="ARBA00001946"/>
    </source>
</evidence>
<dbReference type="InterPro" id="IPR006171">
    <property type="entry name" value="TOPRIM_dom"/>
</dbReference>
<dbReference type="InterPro" id="IPR020568">
    <property type="entry name" value="Ribosomal_Su5_D2-typ_SF"/>
</dbReference>
<dbReference type="SUPFAM" id="SSF56719">
    <property type="entry name" value="Type II DNA topoisomerase"/>
    <property type="match status" value="1"/>
</dbReference>
<evidence type="ECO:0000259" key="12">
    <source>
        <dbReference type="PROSITE" id="PS50880"/>
    </source>
</evidence>
<dbReference type="GO" id="GO:0005840">
    <property type="term" value="C:ribosome"/>
    <property type="evidence" value="ECO:0007669"/>
    <property type="project" value="UniProtKB-KW"/>
</dbReference>
<dbReference type="InterPro" id="IPR002288">
    <property type="entry name" value="DNA_gyrase_B_C"/>
</dbReference>
<dbReference type="Proteomes" id="UP000609651">
    <property type="component" value="Unassembled WGS sequence"/>
</dbReference>
<name>A0ABX1VFT6_9PLAN</name>
<dbReference type="PANTHER" id="PTHR45866:SF1">
    <property type="entry name" value="DNA GYRASE SUBUNIT B, MITOCHONDRIAL"/>
    <property type="match status" value="1"/>
</dbReference>
<feature type="domain" description="Toprim" evidence="12">
    <location>
        <begin position="437"/>
        <end position="551"/>
    </location>
</feature>
<dbReference type="InterPro" id="IPR036890">
    <property type="entry name" value="HATPase_C_sf"/>
</dbReference>
<dbReference type="InterPro" id="IPR014721">
    <property type="entry name" value="Ribsml_uS5_D2-typ_fold_subgr"/>
</dbReference>
<keyword evidence="5" id="KW-0479">Metal-binding</keyword>
<keyword evidence="6" id="KW-0547">Nucleotide-binding</keyword>
<keyword evidence="9" id="KW-0799">Topoisomerase</keyword>
<dbReference type="RefSeq" id="WP_171188507.1">
    <property type="nucleotide sequence ID" value="NZ_WTPX01000110.1"/>
</dbReference>
<dbReference type="SMART" id="SM00433">
    <property type="entry name" value="TOP2c"/>
    <property type="match status" value="1"/>
</dbReference>
<protein>
    <recommendedName>
        <fullName evidence="4">DNA topoisomerase (ATP-hydrolyzing)</fullName>
        <ecNumber evidence="4">5.6.2.2</ecNumber>
    </recommendedName>
</protein>
<evidence type="ECO:0000256" key="3">
    <source>
        <dbReference type="ARBA" id="ARBA00010708"/>
    </source>
</evidence>
<keyword evidence="10" id="KW-0238">DNA-binding</keyword>
<dbReference type="CDD" id="cd16928">
    <property type="entry name" value="HATPase_GyrB-like"/>
    <property type="match status" value="1"/>
</dbReference>
<evidence type="ECO:0000256" key="7">
    <source>
        <dbReference type="ARBA" id="ARBA00022840"/>
    </source>
</evidence>
<comment type="cofactor">
    <cofactor evidence="2">
        <name>Mg(2+)</name>
        <dbReference type="ChEBI" id="CHEBI:18420"/>
    </cofactor>
</comment>
<dbReference type="Gene3D" id="3.30.230.10">
    <property type="match status" value="1"/>
</dbReference>
<dbReference type="Pfam" id="PF02518">
    <property type="entry name" value="HATPase_c"/>
    <property type="match status" value="1"/>
</dbReference>
<dbReference type="PRINTS" id="PR01159">
    <property type="entry name" value="DNAGYRASEB"/>
</dbReference>
<evidence type="ECO:0000256" key="1">
    <source>
        <dbReference type="ARBA" id="ARBA00000185"/>
    </source>
</evidence>
<keyword evidence="11 13" id="KW-0413">Isomerase</keyword>
<dbReference type="InterPro" id="IPR013759">
    <property type="entry name" value="Topo_IIA_B_C"/>
</dbReference>
<dbReference type="InterPro" id="IPR013760">
    <property type="entry name" value="Topo_IIA-like_dom_sf"/>
</dbReference>
<dbReference type="EC" id="5.6.2.2" evidence="4"/>
<keyword evidence="13" id="KW-0689">Ribosomal protein</keyword>
<evidence type="ECO:0000256" key="9">
    <source>
        <dbReference type="ARBA" id="ARBA00023029"/>
    </source>
</evidence>
<accession>A0ABX1VFT6</accession>
<reference evidence="13 14" key="1">
    <citation type="journal article" date="2020" name="Syst. Appl. Microbiol.">
        <title>Alienimonas chondri sp. nov., a novel planctomycete isolated from the biofilm of the red alga Chondrus crispus.</title>
        <authorList>
            <person name="Vitorino I."/>
            <person name="Albuquerque L."/>
            <person name="Wiegand S."/>
            <person name="Kallscheuer N."/>
            <person name="da Costa M.S."/>
            <person name="Lobo-da-Cunha A."/>
            <person name="Jogler C."/>
            <person name="Lage O.M."/>
        </authorList>
    </citation>
    <scope>NUCLEOTIDE SEQUENCE [LARGE SCALE GENOMIC DNA]</scope>
    <source>
        <strain evidence="13 14">LzC2</strain>
    </source>
</reference>
<dbReference type="InterPro" id="IPR013506">
    <property type="entry name" value="Topo_IIA_bsu_dom2"/>
</dbReference>
<dbReference type="InterPro" id="IPR018522">
    <property type="entry name" value="TopoIIA_CS"/>
</dbReference>
<keyword evidence="13" id="KW-0687">Ribonucleoprotein</keyword>
<keyword evidence="8" id="KW-0460">Magnesium</keyword>
<evidence type="ECO:0000256" key="11">
    <source>
        <dbReference type="ARBA" id="ARBA00023235"/>
    </source>
</evidence>
<dbReference type="EMBL" id="WTPX01000110">
    <property type="protein sequence ID" value="NNJ26965.1"/>
    <property type="molecule type" value="Genomic_DNA"/>
</dbReference>
<comment type="similarity">
    <text evidence="3">Belongs to the type II topoisomerase GyrB family.</text>
</comment>
<dbReference type="PRINTS" id="PR00418">
    <property type="entry name" value="TPI2FAMILY"/>
</dbReference>
<dbReference type="PROSITE" id="PS00177">
    <property type="entry name" value="TOPOISOMERASE_II"/>
    <property type="match status" value="1"/>
</dbReference>